<evidence type="ECO:0000256" key="7">
    <source>
        <dbReference type="ARBA" id="ARBA00023136"/>
    </source>
</evidence>
<evidence type="ECO:0000256" key="6">
    <source>
        <dbReference type="ARBA" id="ARBA00022840"/>
    </source>
</evidence>
<dbReference type="InterPro" id="IPR003593">
    <property type="entry name" value="AAA+_ATPase"/>
</dbReference>
<dbReference type="Gene3D" id="3.40.50.300">
    <property type="entry name" value="P-loop containing nucleotide triphosphate hydrolases"/>
    <property type="match status" value="1"/>
</dbReference>
<dbReference type="PROSITE" id="PS00211">
    <property type="entry name" value="ABC_TRANSPORTER_1"/>
    <property type="match status" value="1"/>
</dbReference>
<dbReference type="PROSITE" id="PS50893">
    <property type="entry name" value="ABC_TRANSPORTER_2"/>
    <property type="match status" value="1"/>
</dbReference>
<evidence type="ECO:0000256" key="3">
    <source>
        <dbReference type="ARBA" id="ARBA00022448"/>
    </source>
</evidence>
<gene>
    <name evidence="9" type="ORF">DFH01_11305</name>
</gene>
<dbReference type="InterPro" id="IPR050388">
    <property type="entry name" value="ABC_Ni/Peptide_Import"/>
</dbReference>
<comment type="caution">
    <text evidence="9">The sequence shown here is derived from an EMBL/GenBank/DDBJ whole genome shotgun (WGS) entry which is preliminary data.</text>
</comment>
<keyword evidence="6 9" id="KW-0067">ATP-binding</keyword>
<dbReference type="SUPFAM" id="SSF52540">
    <property type="entry name" value="P-loop containing nucleoside triphosphate hydrolases"/>
    <property type="match status" value="1"/>
</dbReference>
<dbReference type="CDD" id="cd03257">
    <property type="entry name" value="ABC_NikE_OppD_transporters"/>
    <property type="match status" value="1"/>
</dbReference>
<dbReference type="InterPro" id="IPR017871">
    <property type="entry name" value="ABC_transporter-like_CS"/>
</dbReference>
<evidence type="ECO:0000256" key="1">
    <source>
        <dbReference type="ARBA" id="ARBA00004417"/>
    </source>
</evidence>
<name>A0A317FIF7_9PROT</name>
<keyword evidence="5" id="KW-0547">Nucleotide-binding</keyword>
<dbReference type="GO" id="GO:0005886">
    <property type="term" value="C:plasma membrane"/>
    <property type="evidence" value="ECO:0007669"/>
    <property type="project" value="UniProtKB-SubCell"/>
</dbReference>
<keyword evidence="4" id="KW-1003">Cell membrane</keyword>
<dbReference type="InterPro" id="IPR003439">
    <property type="entry name" value="ABC_transporter-like_ATP-bd"/>
</dbReference>
<proteinExistence type="inferred from homology"/>
<dbReference type="NCBIfam" id="TIGR01727">
    <property type="entry name" value="oligo_HPY"/>
    <property type="match status" value="1"/>
</dbReference>
<protein>
    <submittedName>
        <fullName evidence="9">Methionine ABC transporter ATP-binding protein</fullName>
    </submittedName>
</protein>
<dbReference type="EMBL" id="QGNA01000002">
    <property type="protein sequence ID" value="PWS37418.1"/>
    <property type="molecule type" value="Genomic_DNA"/>
</dbReference>
<dbReference type="SMART" id="SM00382">
    <property type="entry name" value="AAA"/>
    <property type="match status" value="1"/>
</dbReference>
<evidence type="ECO:0000313" key="10">
    <source>
        <dbReference type="Proteomes" id="UP000245765"/>
    </source>
</evidence>
<evidence type="ECO:0000313" key="9">
    <source>
        <dbReference type="EMBL" id="PWS37418.1"/>
    </source>
</evidence>
<keyword evidence="7" id="KW-0472">Membrane</keyword>
<dbReference type="RefSeq" id="WP_109870526.1">
    <property type="nucleotide sequence ID" value="NZ_QGNA01000002.1"/>
</dbReference>
<organism evidence="9 10">
    <name type="scientific">Falsiroseomonas bella</name>
    <dbReference type="NCBI Taxonomy" id="2184016"/>
    <lineage>
        <taxon>Bacteria</taxon>
        <taxon>Pseudomonadati</taxon>
        <taxon>Pseudomonadota</taxon>
        <taxon>Alphaproteobacteria</taxon>
        <taxon>Acetobacterales</taxon>
        <taxon>Roseomonadaceae</taxon>
        <taxon>Falsiroseomonas</taxon>
    </lineage>
</organism>
<dbReference type="AlphaFoldDB" id="A0A317FIF7"/>
<dbReference type="GO" id="GO:0055085">
    <property type="term" value="P:transmembrane transport"/>
    <property type="evidence" value="ECO:0007669"/>
    <property type="project" value="UniProtKB-ARBA"/>
</dbReference>
<dbReference type="GO" id="GO:0016887">
    <property type="term" value="F:ATP hydrolysis activity"/>
    <property type="evidence" value="ECO:0007669"/>
    <property type="project" value="InterPro"/>
</dbReference>
<comment type="similarity">
    <text evidence="2">Belongs to the ABC transporter superfamily.</text>
</comment>
<dbReference type="OrthoDB" id="9802264at2"/>
<dbReference type="PANTHER" id="PTHR43297">
    <property type="entry name" value="OLIGOPEPTIDE TRANSPORT ATP-BINDING PROTEIN APPD"/>
    <property type="match status" value="1"/>
</dbReference>
<dbReference type="InterPro" id="IPR027417">
    <property type="entry name" value="P-loop_NTPase"/>
</dbReference>
<evidence type="ECO:0000259" key="8">
    <source>
        <dbReference type="PROSITE" id="PS50893"/>
    </source>
</evidence>
<accession>A0A317FIF7</accession>
<dbReference type="GO" id="GO:0005524">
    <property type="term" value="F:ATP binding"/>
    <property type="evidence" value="ECO:0007669"/>
    <property type="project" value="UniProtKB-KW"/>
</dbReference>
<dbReference type="InterPro" id="IPR013563">
    <property type="entry name" value="Oligopep_ABC_C"/>
</dbReference>
<keyword evidence="3" id="KW-0813">Transport</keyword>
<evidence type="ECO:0000256" key="4">
    <source>
        <dbReference type="ARBA" id="ARBA00022475"/>
    </source>
</evidence>
<dbReference type="Pfam" id="PF00005">
    <property type="entry name" value="ABC_tran"/>
    <property type="match status" value="1"/>
</dbReference>
<keyword evidence="10" id="KW-1185">Reference proteome</keyword>
<comment type="subcellular location">
    <subcellularLocation>
        <location evidence="1">Cell inner membrane</location>
        <topology evidence="1">Peripheral membrane protein</topology>
    </subcellularLocation>
</comment>
<evidence type="ECO:0000256" key="5">
    <source>
        <dbReference type="ARBA" id="ARBA00022741"/>
    </source>
</evidence>
<dbReference type="GO" id="GO:0015833">
    <property type="term" value="P:peptide transport"/>
    <property type="evidence" value="ECO:0007669"/>
    <property type="project" value="InterPro"/>
</dbReference>
<dbReference type="PANTHER" id="PTHR43297:SF2">
    <property type="entry name" value="DIPEPTIDE TRANSPORT ATP-BINDING PROTEIN DPPD"/>
    <property type="match status" value="1"/>
</dbReference>
<reference evidence="10" key="1">
    <citation type="submission" date="2018-05" db="EMBL/GenBank/DDBJ databases">
        <authorList>
            <person name="Du Z."/>
            <person name="Wang X."/>
        </authorList>
    </citation>
    <scope>NUCLEOTIDE SEQUENCE [LARGE SCALE GENOMIC DNA]</scope>
    <source>
        <strain evidence="10">CQN31</strain>
    </source>
</reference>
<dbReference type="FunFam" id="3.40.50.300:FF:000016">
    <property type="entry name" value="Oligopeptide ABC transporter ATP-binding component"/>
    <property type="match status" value="1"/>
</dbReference>
<feature type="domain" description="ABC transporter" evidence="8">
    <location>
        <begin position="7"/>
        <end position="262"/>
    </location>
</feature>
<sequence>MSALLEISGYRLAFDGFEGRAHVLDGIDLTVAEGETVGIVGETGCGKSVLARSVARLVDMPPGCVPGGGIRFAGQDVFAMDQRGLARLRGHGVAMIFQDPMTYLNPVFSIGSQMVDVIRAHDRAEGKPKRARAAARDAAAELLDAVRLPDPGRLLDRYPHELSGGMRQRVLIAMALTGTPRLLVADEPTTALDVTIQAQVLRLIAELVAARRLTLMLISHDLGVIGALCRRVVVMYAGTIVEDGAADVLFAAPRHPYTRGLLAAVPDLARPAHRARPIPGHIPNLLQPPPGCRFHPRCELAVGRCVAEKPPLRQVDGRLVACHRAEEAAA</sequence>
<evidence type="ECO:0000256" key="2">
    <source>
        <dbReference type="ARBA" id="ARBA00005417"/>
    </source>
</evidence>
<dbReference type="Pfam" id="PF08352">
    <property type="entry name" value="oligo_HPY"/>
    <property type="match status" value="1"/>
</dbReference>
<dbReference type="Proteomes" id="UP000245765">
    <property type="component" value="Unassembled WGS sequence"/>
</dbReference>